<keyword evidence="4" id="KW-1185">Reference proteome</keyword>
<feature type="compositionally biased region" description="Basic and acidic residues" evidence="1">
    <location>
        <begin position="143"/>
        <end position="167"/>
    </location>
</feature>
<feature type="transmembrane region" description="Helical" evidence="2">
    <location>
        <begin position="55"/>
        <end position="76"/>
    </location>
</feature>
<dbReference type="OrthoDB" id="937741at2"/>
<keyword evidence="2" id="KW-0812">Transmembrane</keyword>
<reference evidence="3 4" key="1">
    <citation type="submission" date="2019-05" db="EMBL/GenBank/DDBJ databases">
        <authorList>
            <person name="Qu J.-H."/>
        </authorList>
    </citation>
    <scope>NUCLEOTIDE SEQUENCE [LARGE SCALE GENOMIC DNA]</scope>
    <source>
        <strain evidence="3 4">Z12</strain>
    </source>
</reference>
<keyword evidence="2" id="KW-0472">Membrane</keyword>
<evidence type="ECO:0000313" key="3">
    <source>
        <dbReference type="EMBL" id="TLU96051.1"/>
    </source>
</evidence>
<feature type="region of interest" description="Disordered" evidence="1">
    <location>
        <begin position="106"/>
        <end position="232"/>
    </location>
</feature>
<comment type="caution">
    <text evidence="3">The sequence shown here is derived from an EMBL/GenBank/DDBJ whole genome shotgun (WGS) entry which is preliminary data.</text>
</comment>
<evidence type="ECO:0000256" key="1">
    <source>
        <dbReference type="SAM" id="MobiDB-lite"/>
    </source>
</evidence>
<gene>
    <name evidence="3" type="ORF">FEM55_02570</name>
</gene>
<evidence type="ECO:0000313" key="4">
    <source>
        <dbReference type="Proteomes" id="UP000309788"/>
    </source>
</evidence>
<sequence>MKKRNKNIDKYRHERLSDPEIPADEAWAQMEKLLGPSVTPVEDPGMIKNLFAYKWILVFISAVTITFTIVFIRTIYQPLKEKSLDLKNNLNTKSVPVIKPNKNIEKIDDAAKPIKSASPEETPRKTSESSSFNENRMKTVVRTSDKVERRTTGVRSKIIDKSSRQEDSSLSEVDPAARRLSSKTQDASYSTASTTRSGSMQRAGVLKGTKLQDNNRQLVNRNKSRESVIPESKSRYRRAEEFFVGPSTAESGKNAGAGSKISTVSLLVPITKIQKSYRPLHSRTIPEINRHSVSAPAHKPGSSIQFGPEWGLNSSLKNTDYLFAGKDSVSKPALLLIPGIFIAKSWQQHKVSFTFSPYQSYFGNGRMVVHAADSTLVDDSLKIYNKFYNNKRLIKVSGLNFSLYYHYQATKVLALSAGASYSFFTNALVRKEYESDAGILVPGAIAGLNKPAGLSKNINPQLVALKTGVLLTPGHFQVGLNIIVPVSNISRDNRKPLKPLNGQLFIRFNMH</sequence>
<name>A0A5R9KIK5_9BACT</name>
<proteinExistence type="predicted"/>
<feature type="compositionally biased region" description="Polar residues" evidence="1">
    <location>
        <begin position="182"/>
        <end position="200"/>
    </location>
</feature>
<feature type="compositionally biased region" description="Basic and acidic residues" evidence="1">
    <location>
        <begin position="223"/>
        <end position="232"/>
    </location>
</feature>
<dbReference type="AlphaFoldDB" id="A0A5R9KIK5"/>
<accession>A0A5R9KIK5</accession>
<evidence type="ECO:0000256" key="2">
    <source>
        <dbReference type="SAM" id="Phobius"/>
    </source>
</evidence>
<feature type="compositionally biased region" description="Polar residues" evidence="1">
    <location>
        <begin position="211"/>
        <end position="221"/>
    </location>
</feature>
<organism evidence="3 4">
    <name type="scientific">Dyadobacter sediminis</name>
    <dbReference type="NCBI Taxonomy" id="1493691"/>
    <lineage>
        <taxon>Bacteria</taxon>
        <taxon>Pseudomonadati</taxon>
        <taxon>Bacteroidota</taxon>
        <taxon>Cytophagia</taxon>
        <taxon>Cytophagales</taxon>
        <taxon>Spirosomataceae</taxon>
        <taxon>Dyadobacter</taxon>
    </lineage>
</organism>
<keyword evidence="2" id="KW-1133">Transmembrane helix</keyword>
<dbReference type="EMBL" id="VCEI01000011">
    <property type="protein sequence ID" value="TLU96051.1"/>
    <property type="molecule type" value="Genomic_DNA"/>
</dbReference>
<protein>
    <submittedName>
        <fullName evidence="3">Uncharacterized protein</fullName>
    </submittedName>
</protein>
<dbReference type="RefSeq" id="WP_138279746.1">
    <property type="nucleotide sequence ID" value="NZ_BMGE01000001.1"/>
</dbReference>
<dbReference type="Proteomes" id="UP000309788">
    <property type="component" value="Unassembled WGS sequence"/>
</dbReference>